<evidence type="ECO:0000313" key="2">
    <source>
        <dbReference type="EMBL" id="BBX86938.1"/>
    </source>
</evidence>
<gene>
    <name evidence="2" type="ORF">MAUB_48110</name>
</gene>
<name>A0ABM7IJI0_9MYCO</name>
<dbReference type="Proteomes" id="UP000465609">
    <property type="component" value="Chromosome"/>
</dbReference>
<keyword evidence="1" id="KW-0472">Membrane</keyword>
<organism evidence="2 3">
    <name type="scientific">Mycolicibacterium aubagnense</name>
    <dbReference type="NCBI Taxonomy" id="319707"/>
    <lineage>
        <taxon>Bacteria</taxon>
        <taxon>Bacillati</taxon>
        <taxon>Actinomycetota</taxon>
        <taxon>Actinomycetes</taxon>
        <taxon>Mycobacteriales</taxon>
        <taxon>Mycobacteriaceae</taxon>
        <taxon>Mycolicibacterium</taxon>
    </lineage>
</organism>
<sequence length="224" mass="21177">MSRGTDAGALVVLAVLVAAVGVTSSAVVFTRVGEDCDPVAAADCGMTVDPISATVATTPGAGLVGLDGIDGLPAVADAALVLGVVTLGCDTVAVAGATAATFAGDCTTACDTAVAGVGDVSDFGATTGAGEIAGATAVAGFGVWTVFGAAVVSLVAVPFGVVASDFGFGVFRFSAVVPFGVVGVGAWVLESATAGPSVLVDVFFGVVAGDGDAVAPFVPSVVSA</sequence>
<evidence type="ECO:0000256" key="1">
    <source>
        <dbReference type="SAM" id="Phobius"/>
    </source>
</evidence>
<keyword evidence="1" id="KW-1133">Transmembrane helix</keyword>
<evidence type="ECO:0000313" key="3">
    <source>
        <dbReference type="Proteomes" id="UP000465609"/>
    </source>
</evidence>
<dbReference type="EMBL" id="AP022577">
    <property type="protein sequence ID" value="BBX86938.1"/>
    <property type="molecule type" value="Genomic_DNA"/>
</dbReference>
<feature type="transmembrane region" description="Helical" evidence="1">
    <location>
        <begin position="141"/>
        <end position="163"/>
    </location>
</feature>
<reference evidence="2 3" key="1">
    <citation type="journal article" date="2019" name="Emerg. Microbes Infect.">
        <title>Comprehensive subspecies identification of 175 nontuberculous mycobacteria species based on 7547 genomic profiles.</title>
        <authorList>
            <person name="Matsumoto Y."/>
            <person name="Kinjo T."/>
            <person name="Motooka D."/>
            <person name="Nabeya D."/>
            <person name="Jung N."/>
            <person name="Uechi K."/>
            <person name="Horii T."/>
            <person name="Iida T."/>
            <person name="Fujita J."/>
            <person name="Nakamura S."/>
        </authorList>
    </citation>
    <scope>NUCLEOTIDE SEQUENCE [LARGE SCALE GENOMIC DNA]</scope>
    <source>
        <strain evidence="2 3">JCM 15296</strain>
    </source>
</reference>
<keyword evidence="3" id="KW-1185">Reference proteome</keyword>
<accession>A0ABM7IJI0</accession>
<protein>
    <submittedName>
        <fullName evidence="2">Uncharacterized protein</fullName>
    </submittedName>
</protein>
<proteinExistence type="predicted"/>
<feature type="transmembrane region" description="Helical" evidence="1">
    <location>
        <begin position="170"/>
        <end position="189"/>
    </location>
</feature>
<keyword evidence="1" id="KW-0812">Transmembrane</keyword>